<reference evidence="1 2" key="1">
    <citation type="submission" date="2018-06" db="EMBL/GenBank/DDBJ databases">
        <title>Whole Genome Sequence of an efficient microsymbiont, Rhizobium tropici.</title>
        <authorList>
            <person name="Srinivasan R."/>
            <person name="Singh H.V."/>
            <person name="Srivastava R."/>
            <person name="Kumari B."/>
            <person name="Radhakrishna A."/>
        </authorList>
    </citation>
    <scope>NUCLEOTIDE SEQUENCE [LARGE SCALE GENOMIC DNA]</scope>
    <source>
        <strain evidence="1 2">IGFRI Rhizo-19</strain>
    </source>
</reference>
<evidence type="ECO:0000313" key="1">
    <source>
        <dbReference type="EMBL" id="RAX37647.1"/>
    </source>
</evidence>
<comment type="caution">
    <text evidence="1">The sequence shown here is derived from an EMBL/GenBank/DDBJ whole genome shotgun (WGS) entry which is preliminary data.</text>
</comment>
<dbReference type="EMBL" id="QMKK01000061">
    <property type="protein sequence ID" value="RAX37647.1"/>
    <property type="molecule type" value="Genomic_DNA"/>
</dbReference>
<proteinExistence type="predicted"/>
<dbReference type="RefSeq" id="WP_112345907.1">
    <property type="nucleotide sequence ID" value="NZ_QMKK01000061.1"/>
</dbReference>
<sequence length="73" mass="8288">MIRKSLQTQIYPLTPAELKLCQRAFDAFLLERDAKRDSEEAEAAAALIIELYQKGIRDEKQLLLLAKAADIRA</sequence>
<accession>A0A329Y2X7</accession>
<name>A0A329Y2X7_RHITR</name>
<evidence type="ECO:0000313" key="2">
    <source>
        <dbReference type="Proteomes" id="UP000251205"/>
    </source>
</evidence>
<dbReference type="AlphaFoldDB" id="A0A329Y2X7"/>
<dbReference type="Proteomes" id="UP000251205">
    <property type="component" value="Unassembled WGS sequence"/>
</dbReference>
<protein>
    <submittedName>
        <fullName evidence="1">Uncharacterized protein</fullName>
    </submittedName>
</protein>
<gene>
    <name evidence="1" type="ORF">DQ393_31675</name>
</gene>
<organism evidence="1 2">
    <name type="scientific">Rhizobium tropici</name>
    <dbReference type="NCBI Taxonomy" id="398"/>
    <lineage>
        <taxon>Bacteria</taxon>
        <taxon>Pseudomonadati</taxon>
        <taxon>Pseudomonadota</taxon>
        <taxon>Alphaproteobacteria</taxon>
        <taxon>Hyphomicrobiales</taxon>
        <taxon>Rhizobiaceae</taxon>
        <taxon>Rhizobium/Agrobacterium group</taxon>
        <taxon>Rhizobium</taxon>
    </lineage>
</organism>